<feature type="transmembrane region" description="Helical" evidence="1">
    <location>
        <begin position="75"/>
        <end position="95"/>
    </location>
</feature>
<keyword evidence="1" id="KW-0472">Membrane</keyword>
<keyword evidence="1" id="KW-0812">Transmembrane</keyword>
<evidence type="ECO:0000313" key="3">
    <source>
        <dbReference type="Proteomes" id="UP000263900"/>
    </source>
</evidence>
<reference evidence="2 3" key="1">
    <citation type="submission" date="2018-09" db="EMBL/GenBank/DDBJ databases">
        <title>Genome sequencing of strain 6GH32-13.</title>
        <authorList>
            <person name="Weon H.-Y."/>
            <person name="Heo J."/>
            <person name="Kwon S.-W."/>
        </authorList>
    </citation>
    <scope>NUCLEOTIDE SEQUENCE [LARGE SCALE GENOMIC DNA]</scope>
    <source>
        <strain evidence="2 3">5GH32-13</strain>
    </source>
</reference>
<organism evidence="2 3">
    <name type="scientific">Paraflavitalea soli</name>
    <dbReference type="NCBI Taxonomy" id="2315862"/>
    <lineage>
        <taxon>Bacteria</taxon>
        <taxon>Pseudomonadati</taxon>
        <taxon>Bacteroidota</taxon>
        <taxon>Chitinophagia</taxon>
        <taxon>Chitinophagales</taxon>
        <taxon>Chitinophagaceae</taxon>
        <taxon>Paraflavitalea</taxon>
    </lineage>
</organism>
<protein>
    <recommendedName>
        <fullName evidence="4">Phage holin family protein</fullName>
    </recommendedName>
</protein>
<feature type="transmembrane region" description="Helical" evidence="1">
    <location>
        <begin position="40"/>
        <end position="63"/>
    </location>
</feature>
<dbReference type="KEGG" id="pseg:D3H65_20515"/>
<proteinExistence type="predicted"/>
<gene>
    <name evidence="2" type="ORF">D3H65_20515</name>
</gene>
<evidence type="ECO:0000256" key="1">
    <source>
        <dbReference type="SAM" id="Phobius"/>
    </source>
</evidence>
<dbReference type="Proteomes" id="UP000263900">
    <property type="component" value="Chromosome"/>
</dbReference>
<evidence type="ECO:0008006" key="4">
    <source>
        <dbReference type="Google" id="ProtNLM"/>
    </source>
</evidence>
<keyword evidence="1" id="KW-1133">Transmembrane helix</keyword>
<feature type="transmembrane region" description="Helical" evidence="1">
    <location>
        <begin position="107"/>
        <end position="124"/>
    </location>
</feature>
<dbReference type="RefSeq" id="WP_119052105.1">
    <property type="nucleotide sequence ID" value="NZ_CP032157.1"/>
</dbReference>
<sequence>MTTSVTSFKIWAITICLNAFLFGAIELLSGNIWLAMSSVIILVMGFIVGLPFWLLLWLLTELIMALPYSTIGRMAWLAGVLAILVALLYATIGLITTGHFGLSQSPLGLLTGTTIAALILALYWNRKAFGKAKTGTDVQSH</sequence>
<accession>A0A3B7MR04</accession>
<evidence type="ECO:0000313" key="2">
    <source>
        <dbReference type="EMBL" id="AXY76227.1"/>
    </source>
</evidence>
<name>A0A3B7MR04_9BACT</name>
<keyword evidence="3" id="KW-1185">Reference proteome</keyword>
<dbReference type="EMBL" id="CP032157">
    <property type="protein sequence ID" value="AXY76227.1"/>
    <property type="molecule type" value="Genomic_DNA"/>
</dbReference>
<dbReference type="AlphaFoldDB" id="A0A3B7MR04"/>
<feature type="transmembrane region" description="Helical" evidence="1">
    <location>
        <begin position="12"/>
        <end position="34"/>
    </location>
</feature>